<dbReference type="EMBL" id="DXBY01000111">
    <property type="protein sequence ID" value="HIZ35445.1"/>
    <property type="molecule type" value="Genomic_DNA"/>
</dbReference>
<proteinExistence type="predicted"/>
<gene>
    <name evidence="1" type="ORF">H9815_06680</name>
</gene>
<reference evidence="1" key="2">
    <citation type="submission" date="2021-04" db="EMBL/GenBank/DDBJ databases">
        <authorList>
            <person name="Gilroy R."/>
        </authorList>
    </citation>
    <scope>NUCLEOTIDE SEQUENCE</scope>
    <source>
        <strain evidence="1">ChiGjej4B4-7305</strain>
    </source>
</reference>
<name>A0A9D2EDQ7_9MICO</name>
<dbReference type="Proteomes" id="UP000824037">
    <property type="component" value="Unassembled WGS sequence"/>
</dbReference>
<comment type="caution">
    <text evidence="1">The sequence shown here is derived from an EMBL/GenBank/DDBJ whole genome shotgun (WGS) entry which is preliminary data.</text>
</comment>
<evidence type="ECO:0000313" key="1">
    <source>
        <dbReference type="EMBL" id="HIZ35445.1"/>
    </source>
</evidence>
<evidence type="ECO:0000313" key="2">
    <source>
        <dbReference type="Proteomes" id="UP000824037"/>
    </source>
</evidence>
<organism evidence="1 2">
    <name type="scientific">Candidatus Ruania gallistercoris</name>
    <dbReference type="NCBI Taxonomy" id="2838746"/>
    <lineage>
        <taxon>Bacteria</taxon>
        <taxon>Bacillati</taxon>
        <taxon>Actinomycetota</taxon>
        <taxon>Actinomycetes</taxon>
        <taxon>Micrococcales</taxon>
        <taxon>Ruaniaceae</taxon>
        <taxon>Ruania</taxon>
    </lineage>
</organism>
<reference evidence="1" key="1">
    <citation type="journal article" date="2021" name="PeerJ">
        <title>Extensive microbial diversity within the chicken gut microbiome revealed by metagenomics and culture.</title>
        <authorList>
            <person name="Gilroy R."/>
            <person name="Ravi A."/>
            <person name="Getino M."/>
            <person name="Pursley I."/>
            <person name="Horton D.L."/>
            <person name="Alikhan N.F."/>
            <person name="Baker D."/>
            <person name="Gharbi K."/>
            <person name="Hall N."/>
            <person name="Watson M."/>
            <person name="Adriaenssens E.M."/>
            <person name="Foster-Nyarko E."/>
            <person name="Jarju S."/>
            <person name="Secka A."/>
            <person name="Antonio M."/>
            <person name="Oren A."/>
            <person name="Chaudhuri R.R."/>
            <person name="La Ragione R."/>
            <person name="Hildebrand F."/>
            <person name="Pallen M.J."/>
        </authorList>
    </citation>
    <scope>NUCLEOTIDE SEQUENCE</scope>
    <source>
        <strain evidence="1">ChiGjej4B4-7305</strain>
    </source>
</reference>
<sequence length="138" mass="14563">MLLSLVFGVITLALVLVVASISSIYLERKELLALADALAADAADAVDAEAYYTDPEVDQVPLTDASVQAAVQDYLAAAPAAVTDEFEDFTVTAPTGTPDGRVAEVTLAARVRPPVLPWVLMPWADGFEIEVTARGMAQ</sequence>
<dbReference type="AlphaFoldDB" id="A0A9D2EDQ7"/>
<protein>
    <submittedName>
        <fullName evidence="1">Uncharacterized protein</fullName>
    </submittedName>
</protein>
<accession>A0A9D2EDQ7</accession>